<dbReference type="GO" id="GO:0051259">
    <property type="term" value="P:protein complex oligomerization"/>
    <property type="evidence" value="ECO:0007669"/>
    <property type="project" value="InterPro"/>
</dbReference>
<comment type="subcellular location">
    <subcellularLocation>
        <location evidence="1 7">Cytoplasm</location>
    </subcellularLocation>
</comment>
<dbReference type="GO" id="GO:0006526">
    <property type="term" value="P:L-arginine biosynthetic process"/>
    <property type="evidence" value="ECO:0007669"/>
    <property type="project" value="UniProtKB-UniPathway"/>
</dbReference>
<dbReference type="EMBL" id="LT906454">
    <property type="protein sequence ID" value="SNV47432.1"/>
    <property type="molecule type" value="Genomic_DNA"/>
</dbReference>
<dbReference type="Proteomes" id="UP000215144">
    <property type="component" value="Chromosome 1"/>
</dbReference>
<dbReference type="InterPro" id="IPR036388">
    <property type="entry name" value="WH-like_DNA-bd_sf"/>
</dbReference>
<dbReference type="InterPro" id="IPR036251">
    <property type="entry name" value="Arg_repress_C_sf"/>
</dbReference>
<keyword evidence="4 7" id="KW-0805">Transcription regulation</keyword>
<dbReference type="SUPFAM" id="SSF46785">
    <property type="entry name" value="Winged helix' DNA-binding domain"/>
    <property type="match status" value="1"/>
</dbReference>
<dbReference type="SUPFAM" id="SSF55252">
    <property type="entry name" value="C-terminal domain of arginine repressor"/>
    <property type="match status" value="1"/>
</dbReference>
<accession>A0A239XM02</accession>
<comment type="similarity">
    <text evidence="2 7">Belongs to the ArgR family.</text>
</comment>
<evidence type="ECO:0000256" key="6">
    <source>
        <dbReference type="ARBA" id="ARBA00023163"/>
    </source>
</evidence>
<protein>
    <recommendedName>
        <fullName evidence="7 8">Arginine repressor</fullName>
    </recommendedName>
</protein>
<keyword evidence="7" id="KW-0055">Arginine biosynthesis</keyword>
<evidence type="ECO:0000256" key="4">
    <source>
        <dbReference type="ARBA" id="ARBA00023015"/>
    </source>
</evidence>
<sequence>MNKIQRQDEIKRLIGDNKIGTQEEIKHHLENQGITVTQATLSRDLREIGLIKIRNADGKLYYSLTELGRDDFSKQISTFVHKVSQVQFMLVLGTNLGEADVLANIIDQEGRRDILGTVAGADTLLVICQSEEMAETLYRDISAQL</sequence>
<name>A0A239XM02_STRAI</name>
<dbReference type="Pfam" id="PF01316">
    <property type="entry name" value="Arg_repressor"/>
    <property type="match status" value="1"/>
</dbReference>
<reference evidence="11 12" key="1">
    <citation type="submission" date="2017-06" db="EMBL/GenBank/DDBJ databases">
        <authorList>
            <consortium name="Pathogen Informatics"/>
        </authorList>
    </citation>
    <scope>NUCLEOTIDE SEQUENCE [LARGE SCALE GENOMIC DNA]</scope>
    <source>
        <strain evidence="11 12">NCTC11291</strain>
    </source>
</reference>
<dbReference type="PRINTS" id="PR01467">
    <property type="entry name" value="ARGREPRESSOR"/>
</dbReference>
<dbReference type="InterPro" id="IPR036390">
    <property type="entry name" value="WH_DNA-bd_sf"/>
</dbReference>
<dbReference type="GO" id="GO:0034618">
    <property type="term" value="F:arginine binding"/>
    <property type="evidence" value="ECO:0007669"/>
    <property type="project" value="InterPro"/>
</dbReference>
<dbReference type="Pfam" id="PF02863">
    <property type="entry name" value="Arg_repressor_C"/>
    <property type="match status" value="1"/>
</dbReference>
<dbReference type="InterPro" id="IPR020900">
    <property type="entry name" value="Arg_repress_DNA-bd"/>
</dbReference>
<dbReference type="Gene3D" id="1.10.10.10">
    <property type="entry name" value="Winged helix-like DNA-binding domain superfamily/Winged helix DNA-binding domain"/>
    <property type="match status" value="1"/>
</dbReference>
<dbReference type="PANTHER" id="PTHR34471:SF1">
    <property type="entry name" value="ARGININE REPRESSOR"/>
    <property type="match status" value="1"/>
</dbReference>
<keyword evidence="6 7" id="KW-0804">Transcription</keyword>
<dbReference type="GO" id="GO:1900079">
    <property type="term" value="P:regulation of arginine biosynthetic process"/>
    <property type="evidence" value="ECO:0007669"/>
    <property type="project" value="UniProtKB-UniRule"/>
</dbReference>
<dbReference type="OrthoDB" id="9807089at2"/>
<dbReference type="InterPro" id="IPR020899">
    <property type="entry name" value="Arg_repress_C"/>
</dbReference>
<dbReference type="GO" id="GO:0003700">
    <property type="term" value="F:DNA-binding transcription factor activity"/>
    <property type="evidence" value="ECO:0007669"/>
    <property type="project" value="UniProtKB-UniRule"/>
</dbReference>
<evidence type="ECO:0000313" key="12">
    <source>
        <dbReference type="Proteomes" id="UP000215144"/>
    </source>
</evidence>
<keyword evidence="3 7" id="KW-0963">Cytoplasm</keyword>
<evidence type="ECO:0000256" key="7">
    <source>
        <dbReference type="HAMAP-Rule" id="MF_00173"/>
    </source>
</evidence>
<dbReference type="InterPro" id="IPR001669">
    <property type="entry name" value="Arg_repress"/>
</dbReference>
<organism evidence="11 12">
    <name type="scientific">Streptococcus acidominimus</name>
    <dbReference type="NCBI Taxonomy" id="1326"/>
    <lineage>
        <taxon>Bacteria</taxon>
        <taxon>Bacillati</taxon>
        <taxon>Bacillota</taxon>
        <taxon>Bacilli</taxon>
        <taxon>Lactobacillales</taxon>
        <taxon>Streptococcaceae</taxon>
        <taxon>Streptococcus</taxon>
    </lineage>
</organism>
<comment type="function">
    <text evidence="7">Regulates arginine biosynthesis genes.</text>
</comment>
<evidence type="ECO:0000256" key="5">
    <source>
        <dbReference type="ARBA" id="ARBA00023125"/>
    </source>
</evidence>
<dbReference type="KEGG" id="saco:SAME_02352"/>
<dbReference type="AlphaFoldDB" id="A0A239XM02"/>
<keyword evidence="5 7" id="KW-0238">DNA-binding</keyword>
<dbReference type="Gene3D" id="3.30.1360.40">
    <property type="match status" value="1"/>
</dbReference>
<keyword evidence="7" id="KW-0678">Repressor</keyword>
<evidence type="ECO:0000256" key="3">
    <source>
        <dbReference type="ARBA" id="ARBA00022490"/>
    </source>
</evidence>
<comment type="pathway">
    <text evidence="7">Amino-acid biosynthesis; L-arginine biosynthesis [regulation].</text>
</comment>
<evidence type="ECO:0000259" key="9">
    <source>
        <dbReference type="Pfam" id="PF01316"/>
    </source>
</evidence>
<evidence type="ECO:0000256" key="1">
    <source>
        <dbReference type="ARBA" id="ARBA00004496"/>
    </source>
</evidence>
<keyword evidence="7" id="KW-0028">Amino-acid biosynthesis</keyword>
<proteinExistence type="inferred from homology"/>
<dbReference type="UniPathway" id="UPA00068"/>
<feature type="domain" description="Arginine repressor C-terminal" evidence="10">
    <location>
        <begin position="77"/>
        <end position="141"/>
    </location>
</feature>
<dbReference type="PANTHER" id="PTHR34471">
    <property type="entry name" value="ARGININE REPRESSOR"/>
    <property type="match status" value="1"/>
</dbReference>
<evidence type="ECO:0000256" key="8">
    <source>
        <dbReference type="NCBIfam" id="TIGR01529"/>
    </source>
</evidence>
<dbReference type="GO" id="GO:0003677">
    <property type="term" value="F:DNA binding"/>
    <property type="evidence" value="ECO:0007669"/>
    <property type="project" value="UniProtKB-KW"/>
</dbReference>
<dbReference type="NCBIfam" id="TIGR01529">
    <property type="entry name" value="argR_whole"/>
    <property type="match status" value="1"/>
</dbReference>
<dbReference type="RefSeq" id="WP_095123617.1">
    <property type="nucleotide sequence ID" value="NZ_LT906454.1"/>
</dbReference>
<evidence type="ECO:0000313" key="11">
    <source>
        <dbReference type="EMBL" id="SNV47432.1"/>
    </source>
</evidence>
<evidence type="ECO:0000259" key="10">
    <source>
        <dbReference type="Pfam" id="PF02863"/>
    </source>
</evidence>
<dbReference type="HAMAP" id="MF_00173">
    <property type="entry name" value="Arg_repressor"/>
    <property type="match status" value="1"/>
</dbReference>
<dbReference type="GO" id="GO:0005737">
    <property type="term" value="C:cytoplasm"/>
    <property type="evidence" value="ECO:0007669"/>
    <property type="project" value="UniProtKB-SubCell"/>
</dbReference>
<gene>
    <name evidence="11" type="primary">argR_2</name>
    <name evidence="7" type="synonym">argR</name>
    <name evidence="11" type="ORF">SAMEA4504048_02352</name>
</gene>
<feature type="domain" description="Arginine repressor DNA-binding" evidence="9">
    <location>
        <begin position="1"/>
        <end position="66"/>
    </location>
</feature>
<evidence type="ECO:0000256" key="2">
    <source>
        <dbReference type="ARBA" id="ARBA00008316"/>
    </source>
</evidence>